<accession>A0A517RBE5</accession>
<evidence type="ECO:0000313" key="2">
    <source>
        <dbReference type="Proteomes" id="UP000317171"/>
    </source>
</evidence>
<dbReference type="EMBL" id="CP036269">
    <property type="protein sequence ID" value="QDT41207.1"/>
    <property type="molecule type" value="Genomic_DNA"/>
</dbReference>
<dbReference type="RefSeq" id="WP_145212438.1">
    <property type="nucleotide sequence ID" value="NZ_CP036269.1"/>
</dbReference>
<proteinExistence type="predicted"/>
<gene>
    <name evidence="1" type="ORF">Pan241w_12670</name>
</gene>
<protein>
    <recommendedName>
        <fullName evidence="3">DUF3500 domain-containing protein</fullName>
    </recommendedName>
</protein>
<dbReference type="KEGG" id="gaz:Pan241w_12670"/>
<name>A0A517RBE5_9PLAN</name>
<dbReference type="Pfam" id="PF12006">
    <property type="entry name" value="DUF3500"/>
    <property type="match status" value="1"/>
</dbReference>
<keyword evidence="2" id="KW-1185">Reference proteome</keyword>
<evidence type="ECO:0008006" key="3">
    <source>
        <dbReference type="Google" id="ProtNLM"/>
    </source>
</evidence>
<organism evidence="1 2">
    <name type="scientific">Gimesia alba</name>
    <dbReference type="NCBI Taxonomy" id="2527973"/>
    <lineage>
        <taxon>Bacteria</taxon>
        <taxon>Pseudomonadati</taxon>
        <taxon>Planctomycetota</taxon>
        <taxon>Planctomycetia</taxon>
        <taxon>Planctomycetales</taxon>
        <taxon>Planctomycetaceae</taxon>
        <taxon>Gimesia</taxon>
    </lineage>
</organism>
<dbReference type="Proteomes" id="UP000317171">
    <property type="component" value="Chromosome"/>
</dbReference>
<dbReference type="OrthoDB" id="240568at2"/>
<reference evidence="1 2" key="1">
    <citation type="submission" date="2019-02" db="EMBL/GenBank/DDBJ databases">
        <title>Deep-cultivation of Planctomycetes and their phenomic and genomic characterization uncovers novel biology.</title>
        <authorList>
            <person name="Wiegand S."/>
            <person name="Jogler M."/>
            <person name="Boedeker C."/>
            <person name="Pinto D."/>
            <person name="Vollmers J."/>
            <person name="Rivas-Marin E."/>
            <person name="Kohn T."/>
            <person name="Peeters S.H."/>
            <person name="Heuer A."/>
            <person name="Rast P."/>
            <person name="Oberbeckmann S."/>
            <person name="Bunk B."/>
            <person name="Jeske O."/>
            <person name="Meyerdierks A."/>
            <person name="Storesund J.E."/>
            <person name="Kallscheuer N."/>
            <person name="Luecker S."/>
            <person name="Lage O.M."/>
            <person name="Pohl T."/>
            <person name="Merkel B.J."/>
            <person name="Hornburger P."/>
            <person name="Mueller R.-W."/>
            <person name="Bruemmer F."/>
            <person name="Labrenz M."/>
            <person name="Spormann A.M."/>
            <person name="Op den Camp H."/>
            <person name="Overmann J."/>
            <person name="Amann R."/>
            <person name="Jetten M.S.M."/>
            <person name="Mascher T."/>
            <person name="Medema M.H."/>
            <person name="Devos D.P."/>
            <person name="Kaster A.-K."/>
            <person name="Ovreas L."/>
            <person name="Rohde M."/>
            <person name="Galperin M.Y."/>
            <person name="Jogler C."/>
        </authorList>
    </citation>
    <scope>NUCLEOTIDE SEQUENCE [LARGE SCALE GENOMIC DNA]</scope>
    <source>
        <strain evidence="1 2">Pan241w</strain>
    </source>
</reference>
<evidence type="ECO:0000313" key="1">
    <source>
        <dbReference type="EMBL" id="QDT41207.1"/>
    </source>
</evidence>
<sequence>MKFNPLTPSQGFTPDSLPVSRRHFVKSVGAAIAGTPLLNTAGLLAGQPSEKKTQTSAPEPLTRKLYESLTPKQKSKVCFGWDHKDKHGLLRQHVRANWNITEPIVNSDFFTKDQQDIIEAIFFGHFDPSWHKKIRKQLLDDQGGYGEDQSIAIFGTPGTDQFQFVMTGRHTTVRSDGDSAEHLAFGGPIFYGHAADDFNEKPNHPGNVFWEQALKANHVYKILDGKQRKAALIPQAPAETKIHFKKSANQITGLQVADMTRDQKQEMQKVLSSLIEPYRVSDQKEVRKCIDAQGGLDQCKISFYQSGDIGKDQVWDNWRLEGPAFVWHYRGAPHVHVWVNISDDPHTQIVTS</sequence>
<dbReference type="InterPro" id="IPR021889">
    <property type="entry name" value="DUF3500"/>
</dbReference>
<dbReference type="AlphaFoldDB" id="A0A517RBE5"/>